<dbReference type="AlphaFoldDB" id="A0A9D1CFV4"/>
<dbReference type="EMBL" id="DVFO01000019">
    <property type="protein sequence ID" value="HIQ60381.1"/>
    <property type="molecule type" value="Genomic_DNA"/>
</dbReference>
<evidence type="ECO:0000313" key="4">
    <source>
        <dbReference type="EMBL" id="HIQ60381.1"/>
    </source>
</evidence>
<dbReference type="Gene3D" id="3.40.50.2300">
    <property type="match status" value="2"/>
</dbReference>
<evidence type="ECO:0000259" key="3">
    <source>
        <dbReference type="Pfam" id="PF02608"/>
    </source>
</evidence>
<comment type="caution">
    <text evidence="4">The sequence shown here is derived from an EMBL/GenBank/DDBJ whole genome shotgun (WGS) entry which is preliminary data.</text>
</comment>
<dbReference type="SUPFAM" id="SSF53822">
    <property type="entry name" value="Periplasmic binding protein-like I"/>
    <property type="match status" value="1"/>
</dbReference>
<feature type="signal peptide" evidence="2">
    <location>
        <begin position="1"/>
        <end position="22"/>
    </location>
</feature>
<gene>
    <name evidence="4" type="ORF">IAD31_02135</name>
</gene>
<dbReference type="PANTHER" id="PTHR43208:SF1">
    <property type="entry name" value="ABC TRANSPORTER SUBSTRATE-BINDING PROTEIN"/>
    <property type="match status" value="1"/>
</dbReference>
<dbReference type="GO" id="GO:0005886">
    <property type="term" value="C:plasma membrane"/>
    <property type="evidence" value="ECO:0007669"/>
    <property type="project" value="InterPro"/>
</dbReference>
<name>A0A9D1CFV4_9FIRM</name>
<accession>A0A9D1CFV4</accession>
<proteinExistence type="predicted"/>
<reference evidence="4" key="2">
    <citation type="journal article" date="2021" name="PeerJ">
        <title>Extensive microbial diversity within the chicken gut microbiome revealed by metagenomics and culture.</title>
        <authorList>
            <person name="Gilroy R."/>
            <person name="Ravi A."/>
            <person name="Getino M."/>
            <person name="Pursley I."/>
            <person name="Horton D.L."/>
            <person name="Alikhan N.F."/>
            <person name="Baker D."/>
            <person name="Gharbi K."/>
            <person name="Hall N."/>
            <person name="Watson M."/>
            <person name="Adriaenssens E.M."/>
            <person name="Foster-Nyarko E."/>
            <person name="Jarju S."/>
            <person name="Secka A."/>
            <person name="Antonio M."/>
            <person name="Oren A."/>
            <person name="Chaudhuri R.R."/>
            <person name="La Ragione R."/>
            <person name="Hildebrand F."/>
            <person name="Pallen M.J."/>
        </authorList>
    </citation>
    <scope>NUCLEOTIDE SEQUENCE</scope>
    <source>
        <strain evidence="4">ChiGjej2B2-12916</strain>
    </source>
</reference>
<reference evidence="4" key="1">
    <citation type="submission" date="2020-10" db="EMBL/GenBank/DDBJ databases">
        <authorList>
            <person name="Gilroy R."/>
        </authorList>
    </citation>
    <scope>NUCLEOTIDE SEQUENCE</scope>
    <source>
        <strain evidence="4">ChiGjej2B2-12916</strain>
    </source>
</reference>
<feature type="chain" id="PRO_5038845826" evidence="2">
    <location>
        <begin position="23"/>
        <end position="407"/>
    </location>
</feature>
<evidence type="ECO:0000256" key="1">
    <source>
        <dbReference type="ARBA" id="ARBA00022729"/>
    </source>
</evidence>
<dbReference type="InterPro" id="IPR028082">
    <property type="entry name" value="Peripla_BP_I"/>
</dbReference>
<dbReference type="InterPro" id="IPR003760">
    <property type="entry name" value="PnrA-like"/>
</dbReference>
<evidence type="ECO:0000313" key="5">
    <source>
        <dbReference type="Proteomes" id="UP000886879"/>
    </source>
</evidence>
<dbReference type="CDD" id="cd19963">
    <property type="entry name" value="PBP1_BMP-like"/>
    <property type="match status" value="1"/>
</dbReference>
<dbReference type="Pfam" id="PF02608">
    <property type="entry name" value="Bmp"/>
    <property type="match status" value="1"/>
</dbReference>
<organism evidence="4 5">
    <name type="scientific">Candidatus Enterenecus faecium</name>
    <dbReference type="NCBI Taxonomy" id="2840780"/>
    <lineage>
        <taxon>Bacteria</taxon>
        <taxon>Bacillati</taxon>
        <taxon>Bacillota</taxon>
        <taxon>Clostridia</taxon>
        <taxon>Eubacteriales</taxon>
        <taxon>Candidatus Enterenecus</taxon>
    </lineage>
</organism>
<feature type="domain" description="ABC transporter substrate-binding protein PnrA-like" evidence="3">
    <location>
        <begin position="42"/>
        <end position="332"/>
    </location>
</feature>
<sequence length="407" mass="43276">MKKRILALVMAGVMALSLAACGGNSDPKSSNSGTADSDFKVGAIYINKKTDTAGYTYAHHKGITTAMDELGLDPDSQLVIVDEVPEEDDKVAAAVDTLVGEGCDIIFGISFNYLNAMNDKAAEYPEVIFSHATGYLSNETNFNNYFGRIYQARYLTGVAAGLKSLETGNNHVGYVSAFGTQYAETCSGINGFALGVQSVNPDATVYVKELGKWNDEQNEYAFAEELINSYDCGVIAQHCDSAQPQIAAEKAGVFGCGYNSDMTVDAPKAHLTAAVWNWDVYYKTAIETAMTCGGAENFVTAMGGPAYYEGLVKGLVGVSELSDNCAPDTQAYLDAIIELLATGEWDVFSGVKLSYTKNDDGSVTITQTDSALKTNDGKEIVPAGGKSVEDSVITGTMNYFVEGVQVG</sequence>
<dbReference type="InterPro" id="IPR052910">
    <property type="entry name" value="ABC-Purine-Binding"/>
</dbReference>
<keyword evidence="1 2" id="KW-0732">Signal</keyword>
<dbReference type="PROSITE" id="PS51257">
    <property type="entry name" value="PROKAR_LIPOPROTEIN"/>
    <property type="match status" value="1"/>
</dbReference>
<dbReference type="PANTHER" id="PTHR43208">
    <property type="entry name" value="ABC TRANSPORTER SUBSTRATE-BINDING PROTEIN"/>
    <property type="match status" value="1"/>
</dbReference>
<dbReference type="Proteomes" id="UP000886879">
    <property type="component" value="Unassembled WGS sequence"/>
</dbReference>
<protein>
    <submittedName>
        <fullName evidence="4">BMP family ABC transporter substrate-binding protein</fullName>
    </submittedName>
</protein>
<evidence type="ECO:0000256" key="2">
    <source>
        <dbReference type="SAM" id="SignalP"/>
    </source>
</evidence>